<keyword evidence="3" id="KW-1185">Reference proteome</keyword>
<dbReference type="RefSeq" id="YP_004207883.1">
    <property type="nucleotide sequence ID" value="NC_015049.1"/>
</dbReference>
<evidence type="ECO:0000313" key="2">
    <source>
        <dbReference type="EMBL" id="ADW24470.1"/>
    </source>
</evidence>
<name>E9M5N0_9GAMA</name>
<organism evidence="1 3">
    <name type="scientific">Cricetid gammaherpesvirus 2</name>
    <dbReference type="NCBI Taxonomy" id="1605972"/>
    <lineage>
        <taxon>Viruses</taxon>
        <taxon>Duplodnaviria</taxon>
        <taxon>Heunggongvirae</taxon>
        <taxon>Peploviricota</taxon>
        <taxon>Herviviricetes</taxon>
        <taxon>Herpesvirales</taxon>
        <taxon>Orthoherpesviridae</taxon>
        <taxon>Gammaherpesvirinae</taxon>
        <taxon>Rhadinovirus</taxon>
        <taxon>Rhadinovirus cricetidgamma2</taxon>
    </lineage>
</organism>
<evidence type="ECO:0000313" key="3">
    <source>
        <dbReference type="Proteomes" id="UP000134313"/>
    </source>
</evidence>
<reference evidence="3 4" key="1">
    <citation type="journal article" date="2011" name="J. Virol.">
        <title>Identification and sequencing of a novel rodent gammaherpesvirus that establishes acute and latent infection in laboratory mice.</title>
        <authorList>
            <person name="Loh J."/>
            <person name="Zhao G."/>
            <person name="Nelson C.A."/>
            <person name="Coder P."/>
            <person name="Droit L."/>
            <person name="Handley S.A."/>
            <person name="Johnson L.S."/>
            <person name="Vachharajani P."/>
            <person name="Guzman H."/>
            <person name="Tesh R.B."/>
            <person name="Wang D."/>
            <person name="Fremont D.H."/>
            <person name="Virgin H.W."/>
        </authorList>
    </citation>
    <scope>NUCLEOTIDE SEQUENCE [LARGE SCALE GENOMIC DNA]</scope>
</reference>
<dbReference type="KEGG" id="vg:10192238"/>
<gene>
    <name evidence="2" type="ORF">RHVP-L.47</name>
    <name evidence="1" type="ORF">RHVP.47</name>
</gene>
<dbReference type="GeneID" id="10192238"/>
<dbReference type="Gene3D" id="3.10.390.20">
    <property type="entry name" value="Viral glycoprotein L"/>
    <property type="match status" value="1"/>
</dbReference>
<accession>E9M5N0</accession>
<dbReference type="Pfam" id="PF11108">
    <property type="entry name" value="Phage_glycop_gL"/>
    <property type="match status" value="1"/>
</dbReference>
<dbReference type="PROSITE" id="PS52026">
    <property type="entry name" value="GL_GHV"/>
    <property type="match status" value="1"/>
</dbReference>
<proteinExistence type="predicted"/>
<evidence type="ECO:0000313" key="1">
    <source>
        <dbReference type="EMBL" id="ADW24388.1"/>
    </source>
</evidence>
<dbReference type="Proteomes" id="UP000164320">
    <property type="component" value="Genome"/>
</dbReference>
<dbReference type="InterPro" id="IPR038313">
    <property type="entry name" value="Herpes_gL_rhadinovirus_sf"/>
</dbReference>
<dbReference type="Proteomes" id="UP000134313">
    <property type="component" value="Segment"/>
</dbReference>
<dbReference type="EMBL" id="HQ698924">
    <property type="protein sequence ID" value="ADW24470.1"/>
    <property type="molecule type" value="Genomic_DNA"/>
</dbReference>
<sequence>MVLPTSIKMIFKLLIGYGLIEAIIGSFLARPCCHIHHKPKNKDSLDYPFSARSIYFVAPSTCGGTHVATIQHISLKKVKHLECVNGFNLAAFLLAAYANVENKTEGENRMLAHLKSLQVTFDEKLTKSSADTSRFSINASVPLGILSNKKWIGG</sequence>
<dbReference type="OrthoDB" id="40270at10239"/>
<dbReference type="GO" id="GO:0019064">
    <property type="term" value="P:fusion of virus membrane with host plasma membrane"/>
    <property type="evidence" value="ECO:0007669"/>
    <property type="project" value="InterPro"/>
</dbReference>
<dbReference type="InterPro" id="IPR020175">
    <property type="entry name" value="Herpes_gL_rhadinovirus"/>
</dbReference>
<protein>
    <submittedName>
        <fullName evidence="1">Glycoprotein L</fullName>
    </submittedName>
</protein>
<dbReference type="EMBL" id="HQ221963">
    <property type="protein sequence ID" value="ADW24388.1"/>
    <property type="molecule type" value="Genomic_DNA"/>
</dbReference>
<evidence type="ECO:0000313" key="4">
    <source>
        <dbReference type="Proteomes" id="UP000164320"/>
    </source>
</evidence>